<sequence length="41" mass="4489">PQPNTNWIEKKDGKPTQSKMSNNSSGQTQDSVGIIIIMDEA</sequence>
<gene>
    <name evidence="2" type="ORF">FMOSSE_LOCUS11564</name>
</gene>
<feature type="compositionally biased region" description="Polar residues" evidence="1">
    <location>
        <begin position="15"/>
        <end position="31"/>
    </location>
</feature>
<evidence type="ECO:0000256" key="1">
    <source>
        <dbReference type="SAM" id="MobiDB-lite"/>
    </source>
</evidence>
<organism evidence="2 3">
    <name type="scientific">Funneliformis mosseae</name>
    <name type="common">Endomycorrhizal fungus</name>
    <name type="synonym">Glomus mosseae</name>
    <dbReference type="NCBI Taxonomy" id="27381"/>
    <lineage>
        <taxon>Eukaryota</taxon>
        <taxon>Fungi</taxon>
        <taxon>Fungi incertae sedis</taxon>
        <taxon>Mucoromycota</taxon>
        <taxon>Glomeromycotina</taxon>
        <taxon>Glomeromycetes</taxon>
        <taxon>Glomerales</taxon>
        <taxon>Glomeraceae</taxon>
        <taxon>Funneliformis</taxon>
    </lineage>
</organism>
<feature type="region of interest" description="Disordered" evidence="1">
    <location>
        <begin position="1"/>
        <end position="41"/>
    </location>
</feature>
<name>A0A9N9H4P0_FUNMO</name>
<protein>
    <submittedName>
        <fullName evidence="2">4947_t:CDS:1</fullName>
    </submittedName>
</protein>
<evidence type="ECO:0000313" key="2">
    <source>
        <dbReference type="EMBL" id="CAG8652949.1"/>
    </source>
</evidence>
<keyword evidence="3" id="KW-1185">Reference proteome</keyword>
<comment type="caution">
    <text evidence="2">The sequence shown here is derived from an EMBL/GenBank/DDBJ whole genome shotgun (WGS) entry which is preliminary data.</text>
</comment>
<dbReference type="AlphaFoldDB" id="A0A9N9H4P0"/>
<accession>A0A9N9H4P0</accession>
<feature type="non-terminal residue" evidence="2">
    <location>
        <position position="1"/>
    </location>
</feature>
<proteinExistence type="predicted"/>
<dbReference type="Proteomes" id="UP000789375">
    <property type="component" value="Unassembled WGS sequence"/>
</dbReference>
<evidence type="ECO:0000313" key="3">
    <source>
        <dbReference type="Proteomes" id="UP000789375"/>
    </source>
</evidence>
<dbReference type="EMBL" id="CAJVPP010004625">
    <property type="protein sequence ID" value="CAG8652949.1"/>
    <property type="molecule type" value="Genomic_DNA"/>
</dbReference>
<reference evidence="2" key="1">
    <citation type="submission" date="2021-06" db="EMBL/GenBank/DDBJ databases">
        <authorList>
            <person name="Kallberg Y."/>
            <person name="Tangrot J."/>
            <person name="Rosling A."/>
        </authorList>
    </citation>
    <scope>NUCLEOTIDE SEQUENCE</scope>
    <source>
        <strain evidence="2">87-6 pot B 2015</strain>
    </source>
</reference>